<dbReference type="EMBL" id="FXUV01000011">
    <property type="protein sequence ID" value="SMQ11940.1"/>
    <property type="molecule type" value="Genomic_DNA"/>
</dbReference>
<dbReference type="GO" id="GO:0004568">
    <property type="term" value="F:chitinase activity"/>
    <property type="evidence" value="ECO:0007669"/>
    <property type="project" value="InterPro"/>
</dbReference>
<feature type="domain" description="Glycoside hydrolase family 19 catalytic" evidence="1">
    <location>
        <begin position="8"/>
        <end position="61"/>
    </location>
</feature>
<keyword evidence="4" id="KW-1185">Reference proteome</keyword>
<dbReference type="Proteomes" id="UP000215450">
    <property type="component" value="Unassembled WGS sequence"/>
</dbReference>
<reference evidence="2" key="1">
    <citation type="submission" date="2017-05" db="EMBL/GenBank/DDBJ databases">
        <authorList>
            <person name="Song R."/>
            <person name="Chenine A.L."/>
            <person name="Ruprecht R.M."/>
        </authorList>
    </citation>
    <scope>NUCLEOTIDE SEQUENCE</scope>
    <source>
        <strain evidence="2">Kingella_eburonensis</strain>
    </source>
</reference>
<evidence type="ECO:0000259" key="1">
    <source>
        <dbReference type="Pfam" id="PF00182"/>
    </source>
</evidence>
<dbReference type="Pfam" id="PF00182">
    <property type="entry name" value="Glyco_hydro_19"/>
    <property type="match status" value="1"/>
</dbReference>
<dbReference type="AlphaFoldDB" id="A0A238HDP6"/>
<evidence type="ECO:0000313" key="4">
    <source>
        <dbReference type="Proteomes" id="UP000215450"/>
    </source>
</evidence>
<evidence type="ECO:0000313" key="3">
    <source>
        <dbReference type="EMBL" id="SNB82447.1"/>
    </source>
</evidence>
<dbReference type="InterPro" id="IPR000726">
    <property type="entry name" value="Glyco_hydro_19_cat"/>
</dbReference>
<name>A0A238HDP6_9NEIS</name>
<reference evidence="3 4" key="2">
    <citation type="submission" date="2017-06" db="EMBL/GenBank/DDBJ databases">
        <authorList>
            <person name="Kim H.J."/>
            <person name="Triplett B.A."/>
        </authorList>
    </citation>
    <scope>NUCLEOTIDE SEQUENCE [LARGE SCALE GENOMIC DNA]</scope>
    <source>
        <strain evidence="3">Kingella_eburonensis</strain>
    </source>
</reference>
<gene>
    <name evidence="3" type="ORF">KEBURONENSIS_00525</name>
    <name evidence="2" type="ORF">KEBURONENSIS_00945</name>
</gene>
<dbReference type="InterPro" id="IPR023346">
    <property type="entry name" value="Lysozyme-like_dom_sf"/>
</dbReference>
<dbReference type="EMBL" id="FXUV02000065">
    <property type="protein sequence ID" value="SNB82447.1"/>
    <property type="molecule type" value="Genomic_DNA"/>
</dbReference>
<dbReference type="GO" id="GO:0006032">
    <property type="term" value="P:chitin catabolic process"/>
    <property type="evidence" value="ECO:0007669"/>
    <property type="project" value="InterPro"/>
</dbReference>
<sequence>MNSKGVKYCFKNDSRKAVYTAEECPNLFYGRGYVQLTRYDNYLRAGSELGVDLVKNPELALQPEIAAKIMRLGMVGGWFMGRKLAHYFSGSLKDFVNARAIINGDVKKNGQ</sequence>
<proteinExistence type="predicted"/>
<dbReference type="STRING" id="1522312.GCA_900177895_01335"/>
<evidence type="ECO:0000313" key="2">
    <source>
        <dbReference type="EMBL" id="SMQ11940.1"/>
    </source>
</evidence>
<dbReference type="Gene3D" id="1.10.530.10">
    <property type="match status" value="1"/>
</dbReference>
<protein>
    <submittedName>
        <fullName evidence="2">Chitinase class I</fullName>
    </submittedName>
</protein>
<dbReference type="SUPFAM" id="SSF53955">
    <property type="entry name" value="Lysozyme-like"/>
    <property type="match status" value="1"/>
</dbReference>
<accession>A0A238HDP6</accession>
<dbReference type="GO" id="GO:0016998">
    <property type="term" value="P:cell wall macromolecule catabolic process"/>
    <property type="evidence" value="ECO:0007669"/>
    <property type="project" value="InterPro"/>
</dbReference>
<organism evidence="2">
    <name type="scientific">Kingella negevensis</name>
    <dbReference type="NCBI Taxonomy" id="1522312"/>
    <lineage>
        <taxon>Bacteria</taxon>
        <taxon>Pseudomonadati</taxon>
        <taxon>Pseudomonadota</taxon>
        <taxon>Betaproteobacteria</taxon>
        <taxon>Neisseriales</taxon>
        <taxon>Neisseriaceae</taxon>
        <taxon>Kingella</taxon>
    </lineage>
</organism>